<evidence type="ECO:0000256" key="1">
    <source>
        <dbReference type="ARBA" id="ARBA00022737"/>
    </source>
</evidence>
<sequence>MNNQTVQDKLTRHLSFLEQDQTNLNLLVEISDLYLELDDIESAQNYLDKATVIDREACLAQQGLLYLNQGQFTQAQECFSEALTHEDTPALRYNLGITYFINYELEEAWETLSPLLDGDHHPDAELLMARILHRQGSLEEAISLVENVLEHNADDTDALGLHSLLYFDLNEEELAAQSSARALELNPENYDARLVSIMLRLMTMETTVEEIEELLQINPHDSRLWFALGNTYMSQGDLETAEETLKKAVEIYPEFYDCHIALAWCQLLNDHVSEAHETYQDAAELVEELADAWGGLALIHALQEDFAQAELLINKSNELNPTCFLTELARSVYMIHQNPQKAKEHLLNALQSSETPISEKLALLMEEFSTQETLH</sequence>
<dbReference type="InterPro" id="IPR019734">
    <property type="entry name" value="TPR_rpt"/>
</dbReference>
<dbReference type="PANTHER" id="PTHR45586">
    <property type="entry name" value="TPR REPEAT-CONTAINING PROTEIN PA4667"/>
    <property type="match status" value="1"/>
</dbReference>
<dbReference type="Gene3D" id="1.25.40.10">
    <property type="entry name" value="Tetratricopeptide repeat domain"/>
    <property type="match status" value="2"/>
</dbReference>
<dbReference type="InterPro" id="IPR051012">
    <property type="entry name" value="CellSynth/LPSAsmb/PSIAsmb"/>
</dbReference>
<reference evidence="4 5" key="1">
    <citation type="submission" date="2015-11" db="EMBL/GenBank/DDBJ databases">
        <title>Genomic analysis of 38 Legionella species identifies large and diverse effector repertoires.</title>
        <authorList>
            <person name="Burstein D."/>
            <person name="Amaro F."/>
            <person name="Zusman T."/>
            <person name="Lifshitz Z."/>
            <person name="Cohen O."/>
            <person name="Gilbert J.A."/>
            <person name="Pupko T."/>
            <person name="Shuman H.A."/>
            <person name="Segal G."/>
        </authorList>
    </citation>
    <scope>NUCLEOTIDE SEQUENCE [LARGE SCALE GENOMIC DNA]</scope>
    <source>
        <strain evidence="4 5">ATCC 49655</strain>
    </source>
</reference>
<dbReference type="InterPro" id="IPR011990">
    <property type="entry name" value="TPR-like_helical_dom_sf"/>
</dbReference>
<evidence type="ECO:0000313" key="5">
    <source>
        <dbReference type="Proteomes" id="UP000054600"/>
    </source>
</evidence>
<organism evidence="4 5">
    <name type="scientific">Legionella shakespearei DSM 23087</name>
    <dbReference type="NCBI Taxonomy" id="1122169"/>
    <lineage>
        <taxon>Bacteria</taxon>
        <taxon>Pseudomonadati</taxon>
        <taxon>Pseudomonadota</taxon>
        <taxon>Gammaproteobacteria</taxon>
        <taxon>Legionellales</taxon>
        <taxon>Legionellaceae</taxon>
        <taxon>Legionella</taxon>
    </lineage>
</organism>
<dbReference type="SMART" id="SM00028">
    <property type="entry name" value="TPR"/>
    <property type="match status" value="6"/>
</dbReference>
<dbReference type="AlphaFoldDB" id="A0A0W0Z768"/>
<dbReference type="OrthoDB" id="5648912at2"/>
<dbReference type="Pfam" id="PF13181">
    <property type="entry name" value="TPR_8"/>
    <property type="match status" value="2"/>
</dbReference>
<feature type="repeat" description="TPR" evidence="3">
    <location>
        <begin position="222"/>
        <end position="255"/>
    </location>
</feature>
<keyword evidence="1" id="KW-0677">Repeat</keyword>
<dbReference type="SUPFAM" id="SSF48452">
    <property type="entry name" value="TPR-like"/>
    <property type="match status" value="2"/>
</dbReference>
<evidence type="ECO:0000256" key="3">
    <source>
        <dbReference type="PROSITE-ProRule" id="PRU00339"/>
    </source>
</evidence>
<comment type="caution">
    <text evidence="4">The sequence shown here is derived from an EMBL/GenBank/DDBJ whole genome shotgun (WGS) entry which is preliminary data.</text>
</comment>
<dbReference type="PANTHER" id="PTHR45586:SF1">
    <property type="entry name" value="LIPOPOLYSACCHARIDE ASSEMBLY PROTEIN B"/>
    <property type="match status" value="1"/>
</dbReference>
<protein>
    <submittedName>
        <fullName evidence="4">Tetratricopeptide repeat protein</fullName>
    </submittedName>
</protein>
<dbReference type="RefSeq" id="WP_018575849.1">
    <property type="nucleotide sequence ID" value="NZ_KB892381.1"/>
</dbReference>
<dbReference type="PATRIC" id="fig|1122169.6.peg.371"/>
<keyword evidence="2 3" id="KW-0802">TPR repeat</keyword>
<evidence type="ECO:0000313" key="4">
    <source>
        <dbReference type="EMBL" id="KTD64961.1"/>
    </source>
</evidence>
<dbReference type="PROSITE" id="PS50293">
    <property type="entry name" value="TPR_REGION"/>
    <property type="match status" value="1"/>
</dbReference>
<proteinExistence type="predicted"/>
<dbReference type="Proteomes" id="UP000054600">
    <property type="component" value="Unassembled WGS sequence"/>
</dbReference>
<keyword evidence="5" id="KW-1185">Reference proteome</keyword>
<gene>
    <name evidence="4" type="ORF">Lsha_0330</name>
</gene>
<evidence type="ECO:0000256" key="2">
    <source>
        <dbReference type="ARBA" id="ARBA00022803"/>
    </source>
</evidence>
<dbReference type="EMBL" id="LNYW01000016">
    <property type="protein sequence ID" value="KTD64961.1"/>
    <property type="molecule type" value="Genomic_DNA"/>
</dbReference>
<feature type="repeat" description="TPR" evidence="3">
    <location>
        <begin position="56"/>
        <end position="89"/>
    </location>
</feature>
<dbReference type="STRING" id="1122169.Lsha_0330"/>
<dbReference type="Pfam" id="PF13432">
    <property type="entry name" value="TPR_16"/>
    <property type="match status" value="3"/>
</dbReference>
<name>A0A0W0Z768_9GAMM</name>
<dbReference type="PROSITE" id="PS50005">
    <property type="entry name" value="TPR"/>
    <property type="match status" value="3"/>
</dbReference>
<dbReference type="eggNOG" id="COG0457">
    <property type="taxonomic scope" value="Bacteria"/>
</dbReference>
<accession>A0A0W0Z768</accession>
<feature type="repeat" description="TPR" evidence="3">
    <location>
        <begin position="156"/>
        <end position="189"/>
    </location>
</feature>